<evidence type="ECO:0000256" key="4">
    <source>
        <dbReference type="ARBA" id="ARBA00023136"/>
    </source>
</evidence>
<dbReference type="EMBL" id="AXDT01000012">
    <property type="protein sequence ID" value="ERT14886.1"/>
    <property type="molecule type" value="Genomic_DNA"/>
</dbReference>
<evidence type="ECO:0000313" key="7">
    <source>
        <dbReference type="Proteomes" id="UP000017133"/>
    </source>
</evidence>
<accession>U7R869</accession>
<dbReference type="GO" id="GO:0016020">
    <property type="term" value="C:membrane"/>
    <property type="evidence" value="ECO:0007669"/>
    <property type="project" value="UniProtKB-SubCell"/>
</dbReference>
<reference evidence="6 7" key="1">
    <citation type="submission" date="2013-10" db="EMBL/GenBank/DDBJ databases">
        <title>Whole Genome Shotgun Sequence of Photorhabdus temperata J3.</title>
        <authorList>
            <person name="Park G.-S."/>
            <person name="Hong S.-J."/>
            <person name="Shin J.-H."/>
        </authorList>
    </citation>
    <scope>NUCLEOTIDE SEQUENCE [LARGE SCALE GENOMIC DNA]</scope>
    <source>
        <strain evidence="6 7">J3</strain>
    </source>
</reference>
<dbReference type="RefSeq" id="WP_023043450.1">
    <property type="nucleotide sequence ID" value="NZ_AXDT01000012.1"/>
</dbReference>
<comment type="subcellular location">
    <subcellularLocation>
        <location evidence="1">Membrane</location>
        <topology evidence="1">Single-pass membrane protein</topology>
    </subcellularLocation>
</comment>
<feature type="domain" description="Bacterial virulence protein VirB8" evidence="5">
    <location>
        <begin position="6"/>
        <end position="198"/>
    </location>
</feature>
<dbReference type="InterPro" id="IPR007430">
    <property type="entry name" value="VirB8"/>
</dbReference>
<keyword evidence="2" id="KW-0812">Transmembrane</keyword>
<organism evidence="6 7">
    <name type="scientific">Photorhabdus temperata J3</name>
    <dbReference type="NCBI Taxonomy" id="1389415"/>
    <lineage>
        <taxon>Bacteria</taxon>
        <taxon>Pseudomonadati</taxon>
        <taxon>Pseudomonadota</taxon>
        <taxon>Gammaproteobacteria</taxon>
        <taxon>Enterobacterales</taxon>
        <taxon>Morganellaceae</taxon>
        <taxon>Photorhabdus</taxon>
    </lineage>
</organism>
<dbReference type="CDD" id="cd16424">
    <property type="entry name" value="VirB8"/>
    <property type="match status" value="1"/>
</dbReference>
<comment type="caution">
    <text evidence="6">The sequence shown here is derived from an EMBL/GenBank/DDBJ whole genome shotgun (WGS) entry which is preliminary data.</text>
</comment>
<evidence type="ECO:0000313" key="6">
    <source>
        <dbReference type="EMBL" id="ERT14886.1"/>
    </source>
</evidence>
<evidence type="ECO:0000259" key="5">
    <source>
        <dbReference type="Pfam" id="PF04335"/>
    </source>
</evidence>
<dbReference type="Proteomes" id="UP000017133">
    <property type="component" value="Unassembled WGS sequence"/>
</dbReference>
<feature type="non-terminal residue" evidence="6">
    <location>
        <position position="1"/>
    </location>
</feature>
<keyword evidence="3" id="KW-1133">Transmembrane helix</keyword>
<gene>
    <name evidence="6" type="ORF">O185_01090</name>
</gene>
<keyword evidence="7" id="KW-1185">Reference proteome</keyword>
<protein>
    <recommendedName>
        <fullName evidence="5">Bacterial virulence protein VirB8 domain-containing protein</fullName>
    </recommendedName>
</protein>
<sequence length="201" mass="22798">KMLIVGAFFFGTLAFMAVGAVFGLTPLKTVVPYVIRVDNNSGYTDIVRSGADQYTTSSDDSYWAVNYVLQRESYNFSTQDTRSKFIELASYNGTYTEYKNFQLSKKGYLELLGDKQQIRIKIRNVNQPQKSSDNKLTTIQIRFTKNLLDDVGVPVSSIPPTTWLATLSFDYGKPPKTKEDEWINPKGFAVRSYELSQEVGY</sequence>
<dbReference type="InterPro" id="IPR032710">
    <property type="entry name" value="NTF2-like_dom_sf"/>
</dbReference>
<keyword evidence="4" id="KW-0472">Membrane</keyword>
<evidence type="ECO:0000256" key="3">
    <source>
        <dbReference type="ARBA" id="ARBA00022989"/>
    </source>
</evidence>
<evidence type="ECO:0000256" key="1">
    <source>
        <dbReference type="ARBA" id="ARBA00004167"/>
    </source>
</evidence>
<name>U7R869_PHOTE</name>
<dbReference type="SUPFAM" id="SSF54427">
    <property type="entry name" value="NTF2-like"/>
    <property type="match status" value="1"/>
</dbReference>
<evidence type="ECO:0000256" key="2">
    <source>
        <dbReference type="ARBA" id="ARBA00022692"/>
    </source>
</evidence>
<dbReference type="Pfam" id="PF04335">
    <property type="entry name" value="VirB8"/>
    <property type="match status" value="1"/>
</dbReference>
<dbReference type="Gene3D" id="3.10.450.230">
    <property type="entry name" value="VirB8 protein"/>
    <property type="match status" value="1"/>
</dbReference>
<proteinExistence type="predicted"/>
<dbReference type="PATRIC" id="fig|1389415.4.peg.205"/>
<dbReference type="AlphaFoldDB" id="U7R869"/>